<keyword evidence="5" id="KW-0997">Cell inner membrane</keyword>
<feature type="domain" description="Type II secretion system protein GspF" evidence="11">
    <location>
        <begin position="68"/>
        <end position="191"/>
    </location>
</feature>
<gene>
    <name evidence="12" type="primary">epsF</name>
    <name evidence="12" type="ORF">CLTEP_07340</name>
</gene>
<keyword evidence="7 10" id="KW-1133">Transmembrane helix</keyword>
<accession>A0A151B6C3</accession>
<evidence type="ECO:0000256" key="1">
    <source>
        <dbReference type="ARBA" id="ARBA00004429"/>
    </source>
</evidence>
<dbReference type="InterPro" id="IPR042094">
    <property type="entry name" value="T2SS_GspF_sf"/>
</dbReference>
<evidence type="ECO:0000259" key="11">
    <source>
        <dbReference type="Pfam" id="PF00482"/>
    </source>
</evidence>
<comment type="caution">
    <text evidence="12">The sequence shown here is derived from an EMBL/GenBank/DDBJ whole genome shotgun (WGS) entry which is preliminary data.</text>
</comment>
<dbReference type="PRINTS" id="PR00812">
    <property type="entry name" value="BCTERIALGSPF"/>
</dbReference>
<evidence type="ECO:0000256" key="10">
    <source>
        <dbReference type="SAM" id="Phobius"/>
    </source>
</evidence>
<keyword evidence="4" id="KW-1003">Cell membrane</keyword>
<organism evidence="12 13">
    <name type="scientific">Clostridium tepidiprofundi DSM 19306</name>
    <dbReference type="NCBI Taxonomy" id="1121338"/>
    <lineage>
        <taxon>Bacteria</taxon>
        <taxon>Bacillati</taxon>
        <taxon>Bacillota</taxon>
        <taxon>Clostridia</taxon>
        <taxon>Eubacteriales</taxon>
        <taxon>Clostridiaceae</taxon>
        <taxon>Clostridium</taxon>
    </lineage>
</organism>
<name>A0A151B6C3_9CLOT</name>
<dbReference type="InterPro" id="IPR003004">
    <property type="entry name" value="GspF/PilC"/>
</dbReference>
<dbReference type="PANTHER" id="PTHR30012:SF0">
    <property type="entry name" value="TYPE II SECRETION SYSTEM PROTEIN F-RELATED"/>
    <property type="match status" value="1"/>
</dbReference>
<evidence type="ECO:0000256" key="4">
    <source>
        <dbReference type="ARBA" id="ARBA00022475"/>
    </source>
</evidence>
<evidence type="ECO:0000313" key="12">
    <source>
        <dbReference type="EMBL" id="KYH35330.1"/>
    </source>
</evidence>
<keyword evidence="3 9" id="KW-0813">Transport</keyword>
<dbReference type="InterPro" id="IPR001992">
    <property type="entry name" value="T2SS_GspF/T4SS_PilC_CS"/>
</dbReference>
<feature type="domain" description="Type II secretion system protein GspF" evidence="11">
    <location>
        <begin position="271"/>
        <end position="393"/>
    </location>
</feature>
<dbReference type="InterPro" id="IPR018076">
    <property type="entry name" value="T2SS_GspF_dom"/>
</dbReference>
<evidence type="ECO:0000256" key="8">
    <source>
        <dbReference type="ARBA" id="ARBA00023136"/>
    </source>
</evidence>
<evidence type="ECO:0000313" key="13">
    <source>
        <dbReference type="Proteomes" id="UP000075531"/>
    </source>
</evidence>
<evidence type="ECO:0000256" key="2">
    <source>
        <dbReference type="ARBA" id="ARBA00005745"/>
    </source>
</evidence>
<sequence length="401" mass="45225">MPLYKYKVIDDKGKKQEGTFTANSENEVLAMIRENNYYPVLVKETRNIKDVDLSLYFSKVTTKDLSIFCRQFYTMMYAGSSILNSLNILKQQTENKKLKETLEFVYDDIQKGESLSSSMDKYTKVFPQLLINMVRAGEVTGRLDSILNRMAQHYDRENKINSKIKGAMTYPIILTVMSISVVVFLLTFVMPTFVGMYAGTGVQLPAPTRILLGVSNTIVNKWYYIFAFIVVIVVVIKYAFSTKKGIQFIDSLKINMPLIKNTNKKIIIARFTRSLATVLVSGIPLVQSLEVVSKIVGNKIVEKSVVELRGKVVKGIPFGEAIDEEKFFPPMLCSMVKIGEESGSLDNILEKTADFYDEEVEAALKKMTTMIEPIMILIMGLLVGGIVVAMVLPMFNMFKLV</sequence>
<dbReference type="GO" id="GO:0005886">
    <property type="term" value="C:plasma membrane"/>
    <property type="evidence" value="ECO:0007669"/>
    <property type="project" value="UniProtKB-SubCell"/>
</dbReference>
<keyword evidence="6 9" id="KW-0812">Transmembrane</keyword>
<dbReference type="Pfam" id="PF00482">
    <property type="entry name" value="T2SSF"/>
    <property type="match status" value="2"/>
</dbReference>
<dbReference type="PATRIC" id="fig|1121338.3.peg.746"/>
<dbReference type="AlphaFoldDB" id="A0A151B6C3"/>
<proteinExistence type="inferred from homology"/>
<feature type="transmembrane region" description="Helical" evidence="10">
    <location>
        <begin position="222"/>
        <end position="240"/>
    </location>
</feature>
<dbReference type="FunFam" id="1.20.81.30:FF:000001">
    <property type="entry name" value="Type II secretion system protein F"/>
    <property type="match status" value="2"/>
</dbReference>
<protein>
    <submittedName>
        <fullName evidence="12">Type II secretion system protein F</fullName>
    </submittedName>
</protein>
<feature type="transmembrane region" description="Helical" evidence="10">
    <location>
        <begin position="172"/>
        <end position="198"/>
    </location>
</feature>
<comment type="similarity">
    <text evidence="2 9">Belongs to the GSP F family.</text>
</comment>
<evidence type="ECO:0000256" key="3">
    <source>
        <dbReference type="ARBA" id="ARBA00022448"/>
    </source>
</evidence>
<keyword evidence="8 10" id="KW-0472">Membrane</keyword>
<evidence type="ECO:0000256" key="5">
    <source>
        <dbReference type="ARBA" id="ARBA00022519"/>
    </source>
</evidence>
<dbReference type="GO" id="GO:0009306">
    <property type="term" value="P:protein secretion"/>
    <property type="evidence" value="ECO:0007669"/>
    <property type="project" value="InterPro"/>
</dbReference>
<evidence type="ECO:0000256" key="9">
    <source>
        <dbReference type="RuleBase" id="RU003923"/>
    </source>
</evidence>
<dbReference type="Gene3D" id="1.20.81.30">
    <property type="entry name" value="Type II secretion system (T2SS), domain F"/>
    <property type="match status" value="2"/>
</dbReference>
<dbReference type="PROSITE" id="PS00874">
    <property type="entry name" value="T2SP_F"/>
    <property type="match status" value="1"/>
</dbReference>
<dbReference type="OrthoDB" id="9805682at2"/>
<dbReference type="STRING" id="1121338.CLTEP_07340"/>
<keyword evidence="13" id="KW-1185">Reference proteome</keyword>
<reference evidence="12 13" key="1">
    <citation type="submission" date="2016-02" db="EMBL/GenBank/DDBJ databases">
        <title>Genome sequence of Clostridium tepidiprofundi DSM 19306.</title>
        <authorList>
            <person name="Poehlein A."/>
            <person name="Daniel R."/>
        </authorList>
    </citation>
    <scope>NUCLEOTIDE SEQUENCE [LARGE SCALE GENOMIC DNA]</scope>
    <source>
        <strain evidence="12 13">DSM 19306</strain>
    </source>
</reference>
<dbReference type="EMBL" id="LTBA01000004">
    <property type="protein sequence ID" value="KYH35330.1"/>
    <property type="molecule type" value="Genomic_DNA"/>
</dbReference>
<comment type="subcellular location">
    <subcellularLocation>
        <location evidence="1">Cell inner membrane</location>
        <topology evidence="1">Multi-pass membrane protein</topology>
    </subcellularLocation>
    <subcellularLocation>
        <location evidence="9">Cell membrane</location>
        <topology evidence="9">Multi-pass membrane protein</topology>
    </subcellularLocation>
</comment>
<evidence type="ECO:0000256" key="6">
    <source>
        <dbReference type="ARBA" id="ARBA00022692"/>
    </source>
</evidence>
<feature type="transmembrane region" description="Helical" evidence="10">
    <location>
        <begin position="374"/>
        <end position="395"/>
    </location>
</feature>
<dbReference type="PANTHER" id="PTHR30012">
    <property type="entry name" value="GENERAL SECRETION PATHWAY PROTEIN"/>
    <property type="match status" value="1"/>
</dbReference>
<evidence type="ECO:0000256" key="7">
    <source>
        <dbReference type="ARBA" id="ARBA00022989"/>
    </source>
</evidence>
<dbReference type="RefSeq" id="WP_066822770.1">
    <property type="nucleotide sequence ID" value="NZ_LTBA01000004.1"/>
</dbReference>
<dbReference type="Proteomes" id="UP000075531">
    <property type="component" value="Unassembled WGS sequence"/>
</dbReference>